<sequence length="61" mass="6767">MPEDLAETAEAVARGRGISVNALVLEALAAEIDRVKSDDEFMNRLRALAERDKEILDRLAQ</sequence>
<name>A0A3B0RRI6_9ZZZZ</name>
<dbReference type="EMBL" id="UOEI01000127">
    <property type="protein sequence ID" value="VAV94499.1"/>
    <property type="molecule type" value="Genomic_DNA"/>
</dbReference>
<proteinExistence type="predicted"/>
<dbReference type="AlphaFoldDB" id="A0A3B0RRI6"/>
<accession>A0A3B0RRI6</accession>
<evidence type="ECO:0000313" key="1">
    <source>
        <dbReference type="EMBL" id="VAV94499.1"/>
    </source>
</evidence>
<reference evidence="1" key="1">
    <citation type="submission" date="2018-06" db="EMBL/GenBank/DDBJ databases">
        <authorList>
            <person name="Zhirakovskaya E."/>
        </authorList>
    </citation>
    <scope>NUCLEOTIDE SEQUENCE</scope>
</reference>
<protein>
    <recommendedName>
        <fullName evidence="2">Ribbon-helix-helix protein CopG domain-containing protein</fullName>
    </recommendedName>
</protein>
<gene>
    <name evidence="1" type="ORF">MNBD_ACTINO01-123</name>
</gene>
<organism evidence="1">
    <name type="scientific">hydrothermal vent metagenome</name>
    <dbReference type="NCBI Taxonomy" id="652676"/>
    <lineage>
        <taxon>unclassified sequences</taxon>
        <taxon>metagenomes</taxon>
        <taxon>ecological metagenomes</taxon>
    </lineage>
</organism>
<evidence type="ECO:0008006" key="2">
    <source>
        <dbReference type="Google" id="ProtNLM"/>
    </source>
</evidence>